<sequence>MAADFFTRNGPVELIRHIYTDGGLKAPDIFALASTCRRLREVYNGDRSNITWRLWERSLPGVEEALIAVRATSIVQKAESRYQIPPKNVNLASLSSTASKPRWTELLKVLALHHFARGVQSSILHAARKQGHHCPDRIPEWGARVHKALFRLLIAGAALAGAYHEPMYRCLEDHRPSVQRTRWADAPSQMRAAFQRVFYRKFAVTNMEANTEEQDAVFASLADWLLTNMLSDKQLRRDYVSRFQNSTGRAQCCNDVMYANKPNYPPCPLGTPFLSSMSHADTHLVVWQIMQMLWLVDRLDSLLEKAPRESSSSSELVTTTPQPHHHEATIVPFGTFVATTIKITGPINDTQGHTAPTRFTKHPITPNLPNPRYLVHWIYHYAGQPNRATDPLNLDIWTLALPPLQYKFFTYFLSRCTGGAVFRRGTFENPKVIRNPLQPTSYRRDPGPTPFGEFTEKSFSIFAHDDEPGREYQPWSGMAPEEANMKNFRDGNFRDGSDLLVAGDVTGQAPQTVFKKIWCRCRRCAKDKYERSAEKERLRELPRPTRWVTPDMLDWEMGLGGPDPKRDLDSDSD</sequence>
<dbReference type="AlphaFoldDB" id="A0AAE0IE91"/>
<comment type="caution">
    <text evidence="2">The sequence shown here is derived from an EMBL/GenBank/DDBJ whole genome shotgun (WGS) entry which is preliminary data.</text>
</comment>
<keyword evidence="3" id="KW-1185">Reference proteome</keyword>
<evidence type="ECO:0000313" key="2">
    <source>
        <dbReference type="EMBL" id="KAK3323333.1"/>
    </source>
</evidence>
<protein>
    <recommendedName>
        <fullName evidence="4">F-box domain-containing protein</fullName>
    </recommendedName>
</protein>
<reference evidence="2" key="1">
    <citation type="journal article" date="2023" name="Mol. Phylogenet. Evol.">
        <title>Genome-scale phylogeny and comparative genomics of the fungal order Sordariales.</title>
        <authorList>
            <person name="Hensen N."/>
            <person name="Bonometti L."/>
            <person name="Westerberg I."/>
            <person name="Brannstrom I.O."/>
            <person name="Guillou S."/>
            <person name="Cros-Aarteil S."/>
            <person name="Calhoun S."/>
            <person name="Haridas S."/>
            <person name="Kuo A."/>
            <person name="Mondo S."/>
            <person name="Pangilinan J."/>
            <person name="Riley R."/>
            <person name="LaButti K."/>
            <person name="Andreopoulos B."/>
            <person name="Lipzen A."/>
            <person name="Chen C."/>
            <person name="Yan M."/>
            <person name="Daum C."/>
            <person name="Ng V."/>
            <person name="Clum A."/>
            <person name="Steindorff A."/>
            <person name="Ohm R.A."/>
            <person name="Martin F."/>
            <person name="Silar P."/>
            <person name="Natvig D.O."/>
            <person name="Lalanne C."/>
            <person name="Gautier V."/>
            <person name="Ament-Velasquez S.L."/>
            <person name="Kruys A."/>
            <person name="Hutchinson M.I."/>
            <person name="Powell A.J."/>
            <person name="Barry K."/>
            <person name="Miller A.N."/>
            <person name="Grigoriev I.V."/>
            <person name="Debuchy R."/>
            <person name="Gladieux P."/>
            <person name="Hiltunen Thoren M."/>
            <person name="Johannesson H."/>
        </authorList>
    </citation>
    <scope>NUCLEOTIDE SEQUENCE</scope>
    <source>
        <strain evidence="2">SMH4131-1</strain>
    </source>
</reference>
<proteinExistence type="predicted"/>
<feature type="region of interest" description="Disordered" evidence="1">
    <location>
        <begin position="552"/>
        <end position="573"/>
    </location>
</feature>
<feature type="compositionally biased region" description="Basic and acidic residues" evidence="1">
    <location>
        <begin position="563"/>
        <end position="573"/>
    </location>
</feature>
<organism evidence="2 3">
    <name type="scientific">Cercophora scortea</name>
    <dbReference type="NCBI Taxonomy" id="314031"/>
    <lineage>
        <taxon>Eukaryota</taxon>
        <taxon>Fungi</taxon>
        <taxon>Dikarya</taxon>
        <taxon>Ascomycota</taxon>
        <taxon>Pezizomycotina</taxon>
        <taxon>Sordariomycetes</taxon>
        <taxon>Sordariomycetidae</taxon>
        <taxon>Sordariales</taxon>
        <taxon>Lasiosphaeriaceae</taxon>
        <taxon>Cercophora</taxon>
    </lineage>
</organism>
<evidence type="ECO:0000313" key="3">
    <source>
        <dbReference type="Proteomes" id="UP001286456"/>
    </source>
</evidence>
<dbReference type="EMBL" id="JAUEPO010000004">
    <property type="protein sequence ID" value="KAK3323333.1"/>
    <property type="molecule type" value="Genomic_DNA"/>
</dbReference>
<evidence type="ECO:0008006" key="4">
    <source>
        <dbReference type="Google" id="ProtNLM"/>
    </source>
</evidence>
<dbReference type="Proteomes" id="UP001286456">
    <property type="component" value="Unassembled WGS sequence"/>
</dbReference>
<name>A0AAE0IE91_9PEZI</name>
<gene>
    <name evidence="2" type="ORF">B0T19DRAFT_485726</name>
</gene>
<reference evidence="2" key="2">
    <citation type="submission" date="2023-06" db="EMBL/GenBank/DDBJ databases">
        <authorList>
            <consortium name="Lawrence Berkeley National Laboratory"/>
            <person name="Haridas S."/>
            <person name="Hensen N."/>
            <person name="Bonometti L."/>
            <person name="Westerberg I."/>
            <person name="Brannstrom I.O."/>
            <person name="Guillou S."/>
            <person name="Cros-Aarteil S."/>
            <person name="Calhoun S."/>
            <person name="Kuo A."/>
            <person name="Mondo S."/>
            <person name="Pangilinan J."/>
            <person name="Riley R."/>
            <person name="Labutti K."/>
            <person name="Andreopoulos B."/>
            <person name="Lipzen A."/>
            <person name="Chen C."/>
            <person name="Yanf M."/>
            <person name="Daum C."/>
            <person name="Ng V."/>
            <person name="Clum A."/>
            <person name="Steindorff A."/>
            <person name="Ohm R."/>
            <person name="Martin F."/>
            <person name="Silar P."/>
            <person name="Natvig D."/>
            <person name="Lalanne C."/>
            <person name="Gautier V."/>
            <person name="Ament-Velasquez S.L."/>
            <person name="Kruys A."/>
            <person name="Hutchinson M.I."/>
            <person name="Powell A.J."/>
            <person name="Barry K."/>
            <person name="Miller A.N."/>
            <person name="Grigoriev I.V."/>
            <person name="Debuchy R."/>
            <person name="Gladieux P."/>
            <person name="Thoren M.H."/>
            <person name="Johannesson H."/>
        </authorList>
    </citation>
    <scope>NUCLEOTIDE SEQUENCE</scope>
    <source>
        <strain evidence="2">SMH4131-1</strain>
    </source>
</reference>
<evidence type="ECO:0000256" key="1">
    <source>
        <dbReference type="SAM" id="MobiDB-lite"/>
    </source>
</evidence>
<accession>A0AAE0IE91</accession>